<dbReference type="STRING" id="401053.AciPR4_0459"/>
<gene>
    <name evidence="1" type="ordered locus">AciPR4_0459</name>
</gene>
<dbReference type="EMBL" id="CP002467">
    <property type="protein sequence ID" value="ADV81294.1"/>
    <property type="molecule type" value="Genomic_DNA"/>
</dbReference>
<reference evidence="1 2" key="1">
    <citation type="journal article" date="2012" name="Stand. Genomic Sci.">
        <title>Complete genome sequence of Terriglobus saanensis type strain SP1PR4(T), an Acidobacteria from tundra soil.</title>
        <authorList>
            <person name="Rawat S.R."/>
            <person name="Mannisto M.K."/>
            <person name="Starovoytov V."/>
            <person name="Goodwin L."/>
            <person name="Nolan M."/>
            <person name="Hauser L."/>
            <person name="Land M."/>
            <person name="Davenport K.W."/>
            <person name="Woyke T."/>
            <person name="Haggblom M.M."/>
        </authorList>
    </citation>
    <scope>NUCLEOTIDE SEQUENCE</scope>
    <source>
        <strain evidence="2">ATCC BAA-1853 / DSM 23119 / SP1PR4</strain>
    </source>
</reference>
<accession>E8V319</accession>
<dbReference type="AlphaFoldDB" id="E8V319"/>
<dbReference type="Proteomes" id="UP000006844">
    <property type="component" value="Chromosome"/>
</dbReference>
<dbReference type="eggNOG" id="COG3667">
    <property type="taxonomic scope" value="Bacteria"/>
</dbReference>
<proteinExistence type="predicted"/>
<keyword evidence="2" id="KW-1185">Reference proteome</keyword>
<sequence length="503" mass="55951">MVTLRRYGTSAIHPFNFRVILKLSPPEDLCSAWLLGESLHPVIFVFSVFLLAAPAVFPQNANLPTATPSPCVENMPGMKMCPDTTAPAMDHDMMELMQNMRPQNFLQQILHHSSSGTTAEPNSTPTPMLMSMRGKWMFMFHGNGFLTDTQQTSPRGGDKLYSTNWFMPMAQRNLGPGEFTLRAMFSLEPATVTGRQYPLLFQQGETAFGKPIADGQHPHDFLMEIAALYDLKLGSKTLLSFYAAPMGDPAIGPTAYPHRASALENPVGTLGHHQEDSTHIAADVLTVGVAHTFGNIGVKAEASGFHGREPDEFRWDVNYGAIDSWSTRLTVQPGKNWSGQYSYARIHSPEALYPQEDQARTTASVMYNRKFSKGNWANTAVWGHTRALEDNGKQNSYLLESLLRFKTSNYAWLRMENASRTNELLNGTNPLPPNFQEEPLAHVQAYTFGYDHDVDVISHLRTALGAQVTTYGVPDVLKPIYGSHPIGVSVFLRLRPFGDKNDR</sequence>
<organism evidence="1 2">
    <name type="scientific">Terriglobus saanensis (strain ATCC BAA-1853 / DSM 23119 / SP1PR4)</name>
    <dbReference type="NCBI Taxonomy" id="401053"/>
    <lineage>
        <taxon>Bacteria</taxon>
        <taxon>Pseudomonadati</taxon>
        <taxon>Acidobacteriota</taxon>
        <taxon>Terriglobia</taxon>
        <taxon>Terriglobales</taxon>
        <taxon>Acidobacteriaceae</taxon>
        <taxon>Terriglobus</taxon>
    </lineage>
</organism>
<dbReference type="KEGG" id="tsa:AciPR4_0459"/>
<protein>
    <recommendedName>
        <fullName evidence="3">Carbohydrate-selective porin OprB</fullName>
    </recommendedName>
</protein>
<evidence type="ECO:0008006" key="3">
    <source>
        <dbReference type="Google" id="ProtNLM"/>
    </source>
</evidence>
<name>E8V319_TERSS</name>
<evidence type="ECO:0000313" key="1">
    <source>
        <dbReference type="EMBL" id="ADV81294.1"/>
    </source>
</evidence>
<evidence type="ECO:0000313" key="2">
    <source>
        <dbReference type="Proteomes" id="UP000006844"/>
    </source>
</evidence>
<dbReference type="HOGENOM" id="CLU_034455_0_0_0"/>